<dbReference type="Proteomes" id="UP000271974">
    <property type="component" value="Unassembled WGS sequence"/>
</dbReference>
<dbReference type="EMBL" id="RQTK01000103">
    <property type="protein sequence ID" value="RUS87675.1"/>
    <property type="molecule type" value="Genomic_DNA"/>
</dbReference>
<accession>A0A433U1J9</accession>
<reference evidence="1 2" key="1">
    <citation type="submission" date="2019-01" db="EMBL/GenBank/DDBJ databases">
        <title>A draft genome assembly of the solar-powered sea slug Elysia chlorotica.</title>
        <authorList>
            <person name="Cai H."/>
            <person name="Li Q."/>
            <person name="Fang X."/>
            <person name="Li J."/>
            <person name="Curtis N.E."/>
            <person name="Altenburger A."/>
            <person name="Shibata T."/>
            <person name="Feng M."/>
            <person name="Maeda T."/>
            <person name="Schwartz J.A."/>
            <person name="Shigenobu S."/>
            <person name="Lundholm N."/>
            <person name="Nishiyama T."/>
            <person name="Yang H."/>
            <person name="Hasebe M."/>
            <person name="Li S."/>
            <person name="Pierce S.K."/>
            <person name="Wang J."/>
        </authorList>
    </citation>
    <scope>NUCLEOTIDE SEQUENCE [LARGE SCALE GENOMIC DNA]</scope>
    <source>
        <strain evidence="1">EC2010</strain>
        <tissue evidence="1">Whole organism of an adult</tissue>
    </source>
</reference>
<protein>
    <submittedName>
        <fullName evidence="1">Uncharacterized protein</fullName>
    </submittedName>
</protein>
<dbReference type="OrthoDB" id="10373499at2759"/>
<comment type="caution">
    <text evidence="1">The sequence shown here is derived from an EMBL/GenBank/DDBJ whole genome shotgun (WGS) entry which is preliminary data.</text>
</comment>
<name>A0A433U1J9_ELYCH</name>
<sequence>HLYLGCFFHALVLWDSVSHHNGFKHRVVNAGDGWPGEDTMSANGIDFHCTSFQDMADGSTGISHIIYQDRNSVFDITNQYHSCNFIGFLSLLMDKGKVHIEPICY</sequence>
<feature type="non-terminal residue" evidence="1">
    <location>
        <position position="1"/>
    </location>
</feature>
<dbReference type="AlphaFoldDB" id="A0A433U1J9"/>
<proteinExistence type="predicted"/>
<organism evidence="1 2">
    <name type="scientific">Elysia chlorotica</name>
    <name type="common">Eastern emerald elysia</name>
    <name type="synonym">Sea slug</name>
    <dbReference type="NCBI Taxonomy" id="188477"/>
    <lineage>
        <taxon>Eukaryota</taxon>
        <taxon>Metazoa</taxon>
        <taxon>Spiralia</taxon>
        <taxon>Lophotrochozoa</taxon>
        <taxon>Mollusca</taxon>
        <taxon>Gastropoda</taxon>
        <taxon>Heterobranchia</taxon>
        <taxon>Euthyneura</taxon>
        <taxon>Panpulmonata</taxon>
        <taxon>Sacoglossa</taxon>
        <taxon>Placobranchoidea</taxon>
        <taxon>Plakobranchidae</taxon>
        <taxon>Elysia</taxon>
    </lineage>
</organism>
<evidence type="ECO:0000313" key="1">
    <source>
        <dbReference type="EMBL" id="RUS87675.1"/>
    </source>
</evidence>
<feature type="non-terminal residue" evidence="1">
    <location>
        <position position="105"/>
    </location>
</feature>
<gene>
    <name evidence="1" type="ORF">EGW08_004516</name>
</gene>
<evidence type="ECO:0000313" key="2">
    <source>
        <dbReference type="Proteomes" id="UP000271974"/>
    </source>
</evidence>
<keyword evidence="2" id="KW-1185">Reference proteome</keyword>